<dbReference type="InterPro" id="IPR001647">
    <property type="entry name" value="HTH_TetR"/>
</dbReference>
<dbReference type="PANTHER" id="PTHR43479">
    <property type="entry name" value="ACREF/ENVCD OPERON REPRESSOR-RELATED"/>
    <property type="match status" value="1"/>
</dbReference>
<accession>A0A212JJJ5</accession>
<dbReference type="Pfam" id="PF00440">
    <property type="entry name" value="TetR_N"/>
    <property type="match status" value="1"/>
</dbReference>
<dbReference type="GO" id="GO:0003677">
    <property type="term" value="F:DNA binding"/>
    <property type="evidence" value="ECO:0007669"/>
    <property type="project" value="UniProtKB-UniRule"/>
</dbReference>
<name>A0A212JJJ5_9FIRM</name>
<proteinExistence type="predicted"/>
<dbReference type="InterPro" id="IPR039532">
    <property type="entry name" value="TetR_C_Firmicutes"/>
</dbReference>
<organism evidence="4">
    <name type="scientific">uncultured Eubacteriales bacterium</name>
    <dbReference type="NCBI Taxonomy" id="172733"/>
    <lineage>
        <taxon>Bacteria</taxon>
        <taxon>Bacillati</taxon>
        <taxon>Bacillota</taxon>
        <taxon>Clostridia</taxon>
        <taxon>Eubacteriales</taxon>
        <taxon>environmental samples</taxon>
    </lineage>
</organism>
<reference evidence="4" key="1">
    <citation type="submission" date="2016-04" db="EMBL/GenBank/DDBJ databases">
        <authorList>
            <person name="Evans L.H."/>
            <person name="Alamgir A."/>
            <person name="Owens N."/>
            <person name="Weber N.D."/>
            <person name="Virtaneva K."/>
            <person name="Barbian K."/>
            <person name="Babar A."/>
            <person name="Rosenke K."/>
        </authorList>
    </citation>
    <scope>NUCLEOTIDE SEQUENCE</scope>
    <source>
        <strain evidence="4">86</strain>
    </source>
</reference>
<evidence type="ECO:0000259" key="3">
    <source>
        <dbReference type="PROSITE" id="PS50977"/>
    </source>
</evidence>
<dbReference type="AlphaFoldDB" id="A0A212JJJ5"/>
<dbReference type="PANTHER" id="PTHR43479:SF7">
    <property type="entry name" value="TETR-FAMILY TRANSCRIPTIONAL REGULATOR"/>
    <property type="match status" value="1"/>
</dbReference>
<dbReference type="PROSITE" id="PS50977">
    <property type="entry name" value="HTH_TETR_2"/>
    <property type="match status" value="1"/>
</dbReference>
<dbReference type="SUPFAM" id="SSF46689">
    <property type="entry name" value="Homeodomain-like"/>
    <property type="match status" value="1"/>
</dbReference>
<evidence type="ECO:0000313" key="4">
    <source>
        <dbReference type="EMBL" id="SBV99592.1"/>
    </source>
</evidence>
<feature type="DNA-binding region" description="H-T-H motif" evidence="2">
    <location>
        <begin position="31"/>
        <end position="50"/>
    </location>
</feature>
<gene>
    <name evidence="4" type="ORF">KL86CLO1_11226</name>
</gene>
<evidence type="ECO:0000256" key="1">
    <source>
        <dbReference type="ARBA" id="ARBA00023125"/>
    </source>
</evidence>
<protein>
    <submittedName>
        <fullName evidence="4">Transcriptional regulator, TetR family</fullName>
    </submittedName>
</protein>
<dbReference type="InterPro" id="IPR009057">
    <property type="entry name" value="Homeodomain-like_sf"/>
</dbReference>
<dbReference type="EMBL" id="FLUN01000001">
    <property type="protein sequence ID" value="SBV99592.1"/>
    <property type="molecule type" value="Genomic_DNA"/>
</dbReference>
<dbReference type="Pfam" id="PF14278">
    <property type="entry name" value="TetR_C_8"/>
    <property type="match status" value="1"/>
</dbReference>
<feature type="domain" description="HTH tetR-type" evidence="3">
    <location>
        <begin position="8"/>
        <end position="68"/>
    </location>
</feature>
<dbReference type="InterPro" id="IPR050624">
    <property type="entry name" value="HTH-type_Tx_Regulator"/>
</dbReference>
<dbReference type="Gene3D" id="1.10.357.10">
    <property type="entry name" value="Tetracycline Repressor, domain 2"/>
    <property type="match status" value="1"/>
</dbReference>
<keyword evidence="1 2" id="KW-0238">DNA-binding</keyword>
<evidence type="ECO:0000256" key="2">
    <source>
        <dbReference type="PROSITE-ProRule" id="PRU00335"/>
    </source>
</evidence>
<sequence length="205" mass="23425">MPNSASSDMTKRLMVQSLKKLMAQKPLNKISVREITEASGVNRQTFYYHFEDIYDMVKWMYQEEAVALVADHEGVLLWQDGILQLLRYIDENKAVCLCTLNSISHQHLKRLFYDDIHAAIERTIHSFAVRMSDVSPDYGKFLTHTYSIALAALVESWLLGEIDQTPEELIAFVDLTINDQIQGALMRNGKERSAAKIREAEEGLS</sequence>